<comment type="catalytic activity">
    <reaction evidence="1">
        <text>ATP + protein L-histidine = ADP + protein N-phospho-L-histidine.</text>
        <dbReference type="EC" id="2.7.13.3"/>
    </reaction>
</comment>
<organism evidence="10 11">
    <name type="scientific">Algoriphagus aquatilis</name>
    <dbReference type="NCBI Taxonomy" id="490186"/>
    <lineage>
        <taxon>Bacteria</taxon>
        <taxon>Pseudomonadati</taxon>
        <taxon>Bacteroidota</taxon>
        <taxon>Cytophagia</taxon>
        <taxon>Cytophagales</taxon>
        <taxon>Cyclobacteriaceae</taxon>
        <taxon>Algoriphagus</taxon>
    </lineage>
</organism>
<keyword evidence="10" id="KW-0547">Nucleotide-binding</keyword>
<keyword evidence="7" id="KW-0175">Coiled coil</keyword>
<dbReference type="PROSITE" id="PS50109">
    <property type="entry name" value="HIS_KIN"/>
    <property type="match status" value="1"/>
</dbReference>
<dbReference type="SUPFAM" id="SSF55874">
    <property type="entry name" value="ATPase domain of HSP90 chaperone/DNA topoisomerase II/histidine kinase"/>
    <property type="match status" value="1"/>
</dbReference>
<dbReference type="Gene3D" id="1.10.287.130">
    <property type="match status" value="1"/>
</dbReference>
<evidence type="ECO:0000256" key="5">
    <source>
        <dbReference type="ARBA" id="ARBA00022777"/>
    </source>
</evidence>
<dbReference type="CDD" id="cd00075">
    <property type="entry name" value="HATPase"/>
    <property type="match status" value="1"/>
</dbReference>
<dbReference type="InterPro" id="IPR003661">
    <property type="entry name" value="HisK_dim/P_dom"/>
</dbReference>
<evidence type="ECO:0000256" key="1">
    <source>
        <dbReference type="ARBA" id="ARBA00000085"/>
    </source>
</evidence>
<evidence type="ECO:0000256" key="4">
    <source>
        <dbReference type="ARBA" id="ARBA00022679"/>
    </source>
</evidence>
<dbReference type="EMBL" id="JBHSKS010000010">
    <property type="protein sequence ID" value="MFC5192727.1"/>
    <property type="molecule type" value="Genomic_DNA"/>
</dbReference>
<proteinExistence type="predicted"/>
<evidence type="ECO:0000256" key="2">
    <source>
        <dbReference type="ARBA" id="ARBA00012438"/>
    </source>
</evidence>
<feature type="domain" description="Histidine kinase" evidence="9">
    <location>
        <begin position="217"/>
        <end position="414"/>
    </location>
</feature>
<dbReference type="Proteomes" id="UP001596163">
    <property type="component" value="Unassembled WGS sequence"/>
</dbReference>
<dbReference type="Gene3D" id="3.30.565.10">
    <property type="entry name" value="Histidine kinase-like ATPase, C-terminal domain"/>
    <property type="match status" value="1"/>
</dbReference>
<evidence type="ECO:0000256" key="8">
    <source>
        <dbReference type="SAM" id="Phobius"/>
    </source>
</evidence>
<feature type="transmembrane region" description="Helical" evidence="8">
    <location>
        <begin position="124"/>
        <end position="145"/>
    </location>
</feature>
<dbReference type="Pfam" id="PF02518">
    <property type="entry name" value="HATPase_c"/>
    <property type="match status" value="1"/>
</dbReference>
<keyword evidence="4" id="KW-0808">Transferase</keyword>
<evidence type="ECO:0000313" key="10">
    <source>
        <dbReference type="EMBL" id="MFC5192727.1"/>
    </source>
</evidence>
<feature type="transmembrane region" description="Helical" evidence="8">
    <location>
        <begin position="49"/>
        <end position="68"/>
    </location>
</feature>
<keyword evidence="11" id="KW-1185">Reference proteome</keyword>
<keyword evidence="5" id="KW-0418">Kinase</keyword>
<dbReference type="CDD" id="cd00082">
    <property type="entry name" value="HisKA"/>
    <property type="match status" value="1"/>
</dbReference>
<accession>A0ABW0BY94</accession>
<keyword evidence="6" id="KW-0902">Two-component regulatory system</keyword>
<dbReference type="GO" id="GO:0005524">
    <property type="term" value="F:ATP binding"/>
    <property type="evidence" value="ECO:0007669"/>
    <property type="project" value="UniProtKB-KW"/>
</dbReference>
<comment type="caution">
    <text evidence="10">The sequence shown here is derived from an EMBL/GenBank/DDBJ whole genome shotgun (WGS) entry which is preliminary data.</text>
</comment>
<dbReference type="SUPFAM" id="SSF47384">
    <property type="entry name" value="Homodimeric domain of signal transducing histidine kinase"/>
    <property type="match status" value="1"/>
</dbReference>
<evidence type="ECO:0000313" key="11">
    <source>
        <dbReference type="Proteomes" id="UP001596163"/>
    </source>
</evidence>
<feature type="transmembrane region" description="Helical" evidence="8">
    <location>
        <begin position="75"/>
        <end position="94"/>
    </location>
</feature>
<dbReference type="InterPro" id="IPR050351">
    <property type="entry name" value="BphY/WalK/GraS-like"/>
</dbReference>
<dbReference type="RefSeq" id="WP_377916020.1">
    <property type="nucleotide sequence ID" value="NZ_JBHSKS010000010.1"/>
</dbReference>
<sequence>MRLIEEIKKKPANLEELQLNITIIFIGLTFFSLFFFGIVDALMGVNLGFLKIRLIFIALFSGTAILFFKYKFYFLASNLMMFLVLAFLLMNFFFSDGYQGPTIFNFYLFFMVSGLFFKRPYDLIWHLSSIGLYFTLFYLDISGYITVDKNYQNLDQLFFDNSLTIFMTSMFLFIGVRFVINNYQKQNSDLIRLQQENEKNLKELKQINEKKNQLIALLSHDLKSPVSSLATTLEMMDLDMISQEDFERIIVGLKKQSVNLTHVLSNTLSWVLTEMGEQEIESHPVDVVQLTNEVGDLMESQAQRKEQRIEKLIHVRELILNLEEKEVKIILRNFLDNAIKFSSLGSTVYLEFIVTATSYRWNVKNSGARIPLEKERHLFDFSVKSSVGTQKEKGTGLGLGLCKRIASRIGFEVGYEYTVDGFNTFYLEKK</sequence>
<evidence type="ECO:0000256" key="6">
    <source>
        <dbReference type="ARBA" id="ARBA00023012"/>
    </source>
</evidence>
<keyword evidence="8" id="KW-0812">Transmembrane</keyword>
<dbReference type="InterPro" id="IPR003594">
    <property type="entry name" value="HATPase_dom"/>
</dbReference>
<gene>
    <name evidence="10" type="ORF">ACFPIK_13195</name>
</gene>
<dbReference type="InterPro" id="IPR005467">
    <property type="entry name" value="His_kinase_dom"/>
</dbReference>
<reference evidence="11" key="1">
    <citation type="journal article" date="2019" name="Int. J. Syst. Evol. Microbiol.">
        <title>The Global Catalogue of Microorganisms (GCM) 10K type strain sequencing project: providing services to taxonomists for standard genome sequencing and annotation.</title>
        <authorList>
            <consortium name="The Broad Institute Genomics Platform"/>
            <consortium name="The Broad Institute Genome Sequencing Center for Infectious Disease"/>
            <person name="Wu L."/>
            <person name="Ma J."/>
        </authorList>
    </citation>
    <scope>NUCLEOTIDE SEQUENCE [LARGE SCALE GENOMIC DNA]</scope>
    <source>
        <strain evidence="11">CGMCC 1.7030</strain>
    </source>
</reference>
<dbReference type="PANTHER" id="PTHR45453:SF1">
    <property type="entry name" value="PHOSPHATE REGULON SENSOR PROTEIN PHOR"/>
    <property type="match status" value="1"/>
</dbReference>
<keyword evidence="8" id="KW-0472">Membrane</keyword>
<dbReference type="InterPro" id="IPR036890">
    <property type="entry name" value="HATPase_C_sf"/>
</dbReference>
<feature type="transmembrane region" description="Helical" evidence="8">
    <location>
        <begin position="157"/>
        <end position="180"/>
    </location>
</feature>
<name>A0ABW0BY94_9BACT</name>
<feature type="transmembrane region" description="Helical" evidence="8">
    <location>
        <begin position="100"/>
        <end position="117"/>
    </location>
</feature>
<dbReference type="InterPro" id="IPR036097">
    <property type="entry name" value="HisK_dim/P_sf"/>
</dbReference>
<dbReference type="SMART" id="SM00387">
    <property type="entry name" value="HATPase_c"/>
    <property type="match status" value="1"/>
</dbReference>
<feature type="coiled-coil region" evidence="7">
    <location>
        <begin position="180"/>
        <end position="217"/>
    </location>
</feature>
<keyword evidence="3" id="KW-0597">Phosphoprotein</keyword>
<dbReference type="EC" id="2.7.13.3" evidence="2"/>
<keyword evidence="8" id="KW-1133">Transmembrane helix</keyword>
<keyword evidence="10" id="KW-0067">ATP-binding</keyword>
<dbReference type="PANTHER" id="PTHR45453">
    <property type="entry name" value="PHOSPHATE REGULON SENSOR PROTEIN PHOR"/>
    <property type="match status" value="1"/>
</dbReference>
<protein>
    <recommendedName>
        <fullName evidence="2">histidine kinase</fullName>
        <ecNumber evidence="2">2.7.13.3</ecNumber>
    </recommendedName>
</protein>
<evidence type="ECO:0000256" key="3">
    <source>
        <dbReference type="ARBA" id="ARBA00022553"/>
    </source>
</evidence>
<evidence type="ECO:0000259" key="9">
    <source>
        <dbReference type="PROSITE" id="PS50109"/>
    </source>
</evidence>
<feature type="transmembrane region" description="Helical" evidence="8">
    <location>
        <begin position="21"/>
        <end position="43"/>
    </location>
</feature>
<evidence type="ECO:0000256" key="7">
    <source>
        <dbReference type="SAM" id="Coils"/>
    </source>
</evidence>
<dbReference type="SMART" id="SM00388">
    <property type="entry name" value="HisKA"/>
    <property type="match status" value="1"/>
</dbReference>